<evidence type="ECO:0000259" key="8">
    <source>
        <dbReference type="SMART" id="SM00249"/>
    </source>
</evidence>
<feature type="domain" description="Zinc finger PHD-type" evidence="8">
    <location>
        <begin position="358"/>
        <end position="426"/>
    </location>
</feature>
<feature type="region of interest" description="Disordered" evidence="7">
    <location>
        <begin position="909"/>
        <end position="941"/>
    </location>
</feature>
<feature type="compositionally biased region" description="Basic and acidic residues" evidence="7">
    <location>
        <begin position="1031"/>
        <end position="1046"/>
    </location>
</feature>
<evidence type="ECO:0000256" key="2">
    <source>
        <dbReference type="ARBA" id="ARBA00022723"/>
    </source>
</evidence>
<dbReference type="CDD" id="cd15565">
    <property type="entry name" value="PHD2_NSD"/>
    <property type="match status" value="1"/>
</dbReference>
<feature type="compositionally biased region" description="Basic and acidic residues" evidence="7">
    <location>
        <begin position="982"/>
        <end position="993"/>
    </location>
</feature>
<dbReference type="PANTHER" id="PTHR46235">
    <property type="entry name" value="PHD FINGER-CONTAINING PROTEIN DDB_G0268158"/>
    <property type="match status" value="1"/>
</dbReference>
<dbReference type="InterPro" id="IPR055197">
    <property type="entry name" value="PHDvar_NSD"/>
</dbReference>
<evidence type="ECO:0000256" key="7">
    <source>
        <dbReference type="SAM" id="MobiDB-lite"/>
    </source>
</evidence>
<feature type="compositionally biased region" description="Polar residues" evidence="7">
    <location>
        <begin position="1244"/>
        <end position="1255"/>
    </location>
</feature>
<accession>A0AAV1BY67</accession>
<dbReference type="InterPro" id="IPR013083">
    <property type="entry name" value="Znf_RING/FYVE/PHD"/>
</dbReference>
<dbReference type="Proteomes" id="UP001161247">
    <property type="component" value="Chromosome 1"/>
</dbReference>
<keyword evidence="10" id="KW-1185">Reference proteome</keyword>
<dbReference type="Pfam" id="PF12047">
    <property type="entry name" value="DNMT1-RFD"/>
    <property type="match status" value="1"/>
</dbReference>
<keyword evidence="6" id="KW-0539">Nucleus</keyword>
<dbReference type="InterPro" id="IPR022702">
    <property type="entry name" value="Cytosine_MeTrfase1_RFD"/>
</dbReference>
<dbReference type="SMART" id="SM00249">
    <property type="entry name" value="PHD"/>
    <property type="match status" value="3"/>
</dbReference>
<dbReference type="Gene3D" id="3.30.40.10">
    <property type="entry name" value="Zinc/RING finger domain, C3HC4 (zinc finger)"/>
    <property type="match status" value="2"/>
</dbReference>
<dbReference type="InterPro" id="IPR055198">
    <property type="entry name" value="NSD_PHD"/>
</dbReference>
<reference evidence="9" key="1">
    <citation type="submission" date="2023-03" db="EMBL/GenBank/DDBJ databases">
        <authorList>
            <person name="Julca I."/>
        </authorList>
    </citation>
    <scope>NUCLEOTIDE SEQUENCE</scope>
</reference>
<evidence type="ECO:0000256" key="6">
    <source>
        <dbReference type="ARBA" id="ARBA00023242"/>
    </source>
</evidence>
<organism evidence="9 10">
    <name type="scientific">Oldenlandia corymbosa var. corymbosa</name>
    <dbReference type="NCBI Taxonomy" id="529605"/>
    <lineage>
        <taxon>Eukaryota</taxon>
        <taxon>Viridiplantae</taxon>
        <taxon>Streptophyta</taxon>
        <taxon>Embryophyta</taxon>
        <taxon>Tracheophyta</taxon>
        <taxon>Spermatophyta</taxon>
        <taxon>Magnoliopsida</taxon>
        <taxon>eudicotyledons</taxon>
        <taxon>Gunneridae</taxon>
        <taxon>Pentapetalae</taxon>
        <taxon>asterids</taxon>
        <taxon>lamiids</taxon>
        <taxon>Gentianales</taxon>
        <taxon>Rubiaceae</taxon>
        <taxon>Rubioideae</taxon>
        <taxon>Spermacoceae</taxon>
        <taxon>Hedyotis-Oldenlandia complex</taxon>
        <taxon>Oldenlandia</taxon>
    </lineage>
</organism>
<evidence type="ECO:0000313" key="10">
    <source>
        <dbReference type="Proteomes" id="UP001161247"/>
    </source>
</evidence>
<sequence>MASSDDEDETLPTEVSDYYLLDGDREPISFAELPLKWDDAQSFDSVKKQIGLHGKVDNGLRQFYSLVTAWKFDILSTQKPEIFVLTPKNNWIKLLKPKKSYTETIRTILITVHCLSYVKRNPKTTSKALWDSLARVFSLFEPRPSERDLAGYCDLVNEAVERHEELKSSKILLTFLEDKPVGKELPRKEVLGNAPMSDFIVDDACVEMEEIDEDGSDAESDDIFEHVCAICDNGGDLLCCEGKCLRSFHPTEESGIESNCDSLGYSEEQVKKMEEENQTFLCKNCQVNVHQCFVCGKLGSSDKSAGAEVFQCVAGTCGYFYHPKCAVKALRFKFGDKAKDLEDELAAGKPFMCSIHYCAHCGELEPEDKSDKEMQFAVCRRCPRAYHKKCLPRMISFGDDEDDNIVQRAWTGLMPNRILIYCLDHEIDDELATPKRNHIRFPYTDQEIDKQTIEGVGDKKVVPKKIVKAVSKQSNAVEKSSALKRGDSTVADEGQSSLRQMPKKWKLADNSRAPVKKTLPGKDSNKPIDGEGMTSLGEELFLFYKGSDTAKKVKGETTGAKQPKRKTKSIVKDFNDPVMLDDDSKKRIDSILKEAESSITLEHVMEKYKTPKTHVRLSKPILQIMQNMTLGKVEGSVEAIRAAKQKLDDGGNLEGAKAVCEPGLLNQITKFRSKLKVYLAPFLYGPRYTSFGRHFTKRDKLQAIVDKLHYYMEDGDTLVDFCCGANEFSWLMKQKMDETGKRCNFKNYDLFIPKNGFNFEQKDWMTVQPGDLPPGSQLIMGLNPPFGTNANLANKFIEKALQFRPKLLILIVPRETGRLDENNPYELIWEDDQLLEGKAFYLPGSIDVNDKQMDDWNKFTPPLYLWSHRDWTTKHREIAQRQGHLPGVQKIDVHRLSEDISDLQETTQLGREGDEKREAGPCFDVKTSPKSRGLNNQPSGCLEENEKKIKHGGVTDEQSLVKRPRREGCEKIEAQIEGSRAEFKTNPKARELKNQASADSLVENRKKRNHGGVSDETMLVKQSVVPRHSSPRTDGRPWGRPHHSEMPAHAGVQRDGYHLMEHASMTGSRVPVERGYSGYPGDRMPRRTSVDMSLVGFYLNADPGPDFHSRISAEPFMGYDHRGDLRSIQSQNYAREEEIRAQVQLYGHPNSTFASHPGNHLSVPGPGTYGPRGPTLNRAYDNVNTSAINRYNFRLDEPNRMMTNRGGHMQHVGDRRGMHHMGPRPSHGAGGHPLDFAPGPLPPFSQQNSSGWLDE</sequence>
<dbReference type="GO" id="GO:0008270">
    <property type="term" value="F:zinc ion binding"/>
    <property type="evidence" value="ECO:0007669"/>
    <property type="project" value="UniProtKB-KW"/>
</dbReference>
<feature type="region of interest" description="Disordered" evidence="7">
    <location>
        <begin position="982"/>
        <end position="1048"/>
    </location>
</feature>
<keyword evidence="4" id="KW-0863">Zinc-finger</keyword>
<name>A0AAV1BY67_OLDCO</name>
<evidence type="ECO:0000256" key="1">
    <source>
        <dbReference type="ARBA" id="ARBA00004123"/>
    </source>
</evidence>
<dbReference type="InterPro" id="IPR001965">
    <property type="entry name" value="Znf_PHD"/>
</dbReference>
<evidence type="ECO:0000313" key="9">
    <source>
        <dbReference type="EMBL" id="CAI9088304.1"/>
    </source>
</evidence>
<evidence type="ECO:0000256" key="3">
    <source>
        <dbReference type="ARBA" id="ARBA00022737"/>
    </source>
</evidence>
<dbReference type="GO" id="GO:0005634">
    <property type="term" value="C:nucleus"/>
    <property type="evidence" value="ECO:0007669"/>
    <property type="project" value="UniProtKB-SubCell"/>
</dbReference>
<feature type="region of interest" description="Disordered" evidence="7">
    <location>
        <begin position="1198"/>
        <end position="1255"/>
    </location>
</feature>
<evidence type="ECO:0000256" key="4">
    <source>
        <dbReference type="ARBA" id="ARBA00022771"/>
    </source>
</evidence>
<evidence type="ECO:0000256" key="5">
    <source>
        <dbReference type="ARBA" id="ARBA00022833"/>
    </source>
</evidence>
<gene>
    <name evidence="9" type="ORF">OLC1_LOCUS907</name>
</gene>
<dbReference type="GO" id="GO:0006338">
    <property type="term" value="P:chromatin remodeling"/>
    <property type="evidence" value="ECO:0007669"/>
    <property type="project" value="UniProtKB-ARBA"/>
</dbReference>
<dbReference type="CDD" id="cd15566">
    <property type="entry name" value="PHD3_NSD"/>
    <property type="match status" value="1"/>
</dbReference>
<dbReference type="Pfam" id="PF23004">
    <property type="entry name" value="PHDvar_NSD"/>
    <property type="match status" value="1"/>
</dbReference>
<feature type="domain" description="Zinc finger PHD-type" evidence="8">
    <location>
        <begin position="291"/>
        <end position="357"/>
    </location>
</feature>
<keyword evidence="2" id="KW-0479">Metal-binding</keyword>
<feature type="compositionally biased region" description="Polar residues" evidence="7">
    <location>
        <begin position="928"/>
        <end position="939"/>
    </location>
</feature>
<comment type="subcellular location">
    <subcellularLocation>
        <location evidence="1">Nucleus</location>
    </subcellularLocation>
</comment>
<proteinExistence type="predicted"/>
<dbReference type="AlphaFoldDB" id="A0AAV1BY67"/>
<keyword evidence="5" id="KW-0862">Zinc</keyword>
<feature type="domain" description="Zinc finger PHD-type" evidence="8">
    <location>
        <begin position="227"/>
        <end position="286"/>
    </location>
</feature>
<keyword evidence="3" id="KW-0677">Repeat</keyword>
<dbReference type="Pfam" id="PF22908">
    <property type="entry name" value="PHD_NSD"/>
    <property type="match status" value="1"/>
</dbReference>
<protein>
    <submittedName>
        <fullName evidence="9">OLC1v1022604C1</fullName>
    </submittedName>
</protein>
<dbReference type="Pfam" id="PF26055">
    <property type="entry name" value="Mtase_EDM2"/>
    <property type="match status" value="1"/>
</dbReference>
<dbReference type="InterPro" id="IPR058939">
    <property type="entry name" value="Mtase_EDM2"/>
</dbReference>
<dbReference type="EMBL" id="OX459118">
    <property type="protein sequence ID" value="CAI9088304.1"/>
    <property type="molecule type" value="Genomic_DNA"/>
</dbReference>
<dbReference type="PANTHER" id="PTHR46235:SF3">
    <property type="entry name" value="PHD FINGER-CONTAINING PROTEIN DDB_G0268158"/>
    <property type="match status" value="1"/>
</dbReference>
<feature type="region of interest" description="Disordered" evidence="7">
    <location>
        <begin position="477"/>
        <end position="530"/>
    </location>
</feature>